<dbReference type="AlphaFoldDB" id="A0A939KM68"/>
<dbReference type="InterPro" id="IPR013317">
    <property type="entry name" value="DnaA_dom"/>
</dbReference>
<dbReference type="Gene3D" id="3.30.300.180">
    <property type="match status" value="1"/>
</dbReference>
<dbReference type="Gene3D" id="1.10.1750.10">
    <property type="match status" value="1"/>
</dbReference>
<feature type="binding site" evidence="8">
    <location>
        <position position="188"/>
    </location>
    <ligand>
        <name>ATP</name>
        <dbReference type="ChEBI" id="CHEBI:30616"/>
    </ligand>
</feature>
<dbReference type="GO" id="GO:0005524">
    <property type="term" value="F:ATP binding"/>
    <property type="evidence" value="ECO:0007669"/>
    <property type="project" value="UniProtKB-UniRule"/>
</dbReference>
<feature type="domain" description="AAA+ ATPase" evidence="13">
    <location>
        <begin position="173"/>
        <end position="376"/>
    </location>
</feature>
<reference evidence="15" key="1">
    <citation type="submission" date="2021-03" db="EMBL/GenBank/DDBJ databases">
        <title>The complete genome sequence of Acetobacter sp. TBRC 12339.</title>
        <authorList>
            <person name="Charoenyingcharoen P."/>
            <person name="Yukphan P."/>
        </authorList>
    </citation>
    <scope>NUCLEOTIDE SEQUENCE</scope>
    <source>
        <strain evidence="15">TBRC 12339</strain>
    </source>
</reference>
<evidence type="ECO:0000256" key="1">
    <source>
        <dbReference type="ARBA" id="ARBA00006583"/>
    </source>
</evidence>
<feature type="domain" description="Chromosomal replication initiator DnaA C-terminal" evidence="14">
    <location>
        <begin position="383"/>
        <end position="452"/>
    </location>
</feature>
<dbReference type="CDD" id="cd06571">
    <property type="entry name" value="Bac_DnaA_C"/>
    <property type="match status" value="1"/>
</dbReference>
<dbReference type="InterPro" id="IPR018312">
    <property type="entry name" value="Chromosome_initiator_DnaA_CS"/>
</dbReference>
<keyword evidence="7 8" id="KW-0238">DNA-binding</keyword>
<dbReference type="PANTHER" id="PTHR30050:SF2">
    <property type="entry name" value="CHROMOSOMAL REPLICATION INITIATOR PROTEIN DNAA"/>
    <property type="match status" value="1"/>
</dbReference>
<evidence type="ECO:0000259" key="13">
    <source>
        <dbReference type="SMART" id="SM00382"/>
    </source>
</evidence>
<feature type="binding site" evidence="8">
    <location>
        <position position="186"/>
    </location>
    <ligand>
        <name>ATP</name>
        <dbReference type="ChEBI" id="CHEBI:30616"/>
    </ligand>
</feature>
<feature type="region of interest" description="Domain I, interacts with DnaA modulators" evidence="8">
    <location>
        <begin position="1"/>
        <end position="121"/>
    </location>
</feature>
<dbReference type="GO" id="GO:0006270">
    <property type="term" value="P:DNA replication initiation"/>
    <property type="evidence" value="ECO:0007669"/>
    <property type="project" value="UniProtKB-UniRule"/>
</dbReference>
<evidence type="ECO:0000256" key="2">
    <source>
        <dbReference type="ARBA" id="ARBA00022490"/>
    </source>
</evidence>
<dbReference type="FunFam" id="3.40.50.300:FF:000668">
    <property type="entry name" value="Chromosomal replication initiator protein DnaA"/>
    <property type="match status" value="1"/>
</dbReference>
<keyword evidence="3 8" id="KW-0235">DNA replication</keyword>
<dbReference type="Pfam" id="PF08299">
    <property type="entry name" value="Bac_DnaA_C"/>
    <property type="match status" value="1"/>
</dbReference>
<dbReference type="GO" id="GO:0006275">
    <property type="term" value="P:regulation of DNA replication"/>
    <property type="evidence" value="ECO:0007669"/>
    <property type="project" value="UniProtKB-UniRule"/>
</dbReference>
<dbReference type="PROSITE" id="PS01008">
    <property type="entry name" value="DNAA"/>
    <property type="match status" value="1"/>
</dbReference>
<feature type="region of interest" description="Domain IV, binds dsDNA" evidence="8">
    <location>
        <begin position="356"/>
        <end position="475"/>
    </location>
</feature>
<evidence type="ECO:0000256" key="11">
    <source>
        <dbReference type="RuleBase" id="RU004227"/>
    </source>
</evidence>
<comment type="subunit">
    <text evidence="8">Oligomerizes as a right-handed, spiral filament on DNA at oriC.</text>
</comment>
<organism evidence="15 16">
    <name type="scientific">Acetobacter garciniae</name>
    <dbReference type="NCBI Taxonomy" id="2817435"/>
    <lineage>
        <taxon>Bacteria</taxon>
        <taxon>Pseudomonadati</taxon>
        <taxon>Pseudomonadota</taxon>
        <taxon>Alphaproteobacteria</taxon>
        <taxon>Acetobacterales</taxon>
        <taxon>Acetobacteraceae</taxon>
        <taxon>Acetobacter</taxon>
    </lineage>
</organism>
<dbReference type="GO" id="GO:0008289">
    <property type="term" value="F:lipid binding"/>
    <property type="evidence" value="ECO:0007669"/>
    <property type="project" value="UniProtKB-KW"/>
</dbReference>
<dbReference type="GO" id="GO:0005737">
    <property type="term" value="C:cytoplasm"/>
    <property type="evidence" value="ECO:0007669"/>
    <property type="project" value="UniProtKB-SubCell"/>
</dbReference>
<dbReference type="PANTHER" id="PTHR30050">
    <property type="entry name" value="CHROMOSOMAL REPLICATION INITIATOR PROTEIN DNAA"/>
    <property type="match status" value="1"/>
</dbReference>
<feature type="compositionally biased region" description="Pro residues" evidence="12">
    <location>
        <begin position="102"/>
        <end position="124"/>
    </location>
</feature>
<feature type="binding site" evidence="8">
    <location>
        <position position="187"/>
    </location>
    <ligand>
        <name>ATP</name>
        <dbReference type="ChEBI" id="CHEBI:30616"/>
    </ligand>
</feature>
<sequence length="475" mass="53292">MKIGVDDDESAVSRLENDKGLEESWLRICARLKGEVGEVEYRTWLTKIALGPIDGDEITLLLPTRFLRDWVRSQYGDRLSDLWHHEIPTLRRVELQVSRPGDPAPIPLEQVPPPPNAVEDPPPGQRAAVPDARSDLVTALDSRFTFDTFVVGKPNEFAYACARRVAEKPSSAGFNPLFLYGGVGLGKTHLMHAIGAELLKTGQVSVAYMSAEKFMYRFIAAIRSQSTIEFKEQLRSVDVLMIDDLQFLIGKDNTQEEFFHTFNALVDAGRQIVVSADKSPSDLSGLEDRLRTRLGCGMVADIHATTFELRISILESKAAASGVMVPAKVLEFLAHKITTNVRELEGALNRLIAHANLFGRPVTLEATQEVLHDILKAHDRRVTIEEIQKKVAEHWNIRLTDMSSARRARNVARPRQVAMYLAKQLTSRSLPEIGRKFGNRDHTTVMHAVNRVTELMERDAAFAEDVELLRRMLES</sequence>
<dbReference type="SMART" id="SM00382">
    <property type="entry name" value="AAA"/>
    <property type="match status" value="1"/>
</dbReference>
<dbReference type="InterPro" id="IPR020591">
    <property type="entry name" value="Chromosome_initiator_DnaA-like"/>
</dbReference>
<keyword evidence="4 8" id="KW-0547">Nucleotide-binding</keyword>
<dbReference type="CDD" id="cd00009">
    <property type="entry name" value="AAA"/>
    <property type="match status" value="1"/>
</dbReference>
<comment type="subcellular location">
    <subcellularLocation>
        <location evidence="8">Cytoplasm</location>
    </subcellularLocation>
</comment>
<evidence type="ECO:0000256" key="9">
    <source>
        <dbReference type="NCBIfam" id="TIGR00362"/>
    </source>
</evidence>
<accession>A0A939KM68</accession>
<keyword evidence="5 8" id="KW-0067">ATP-binding</keyword>
<evidence type="ECO:0000256" key="3">
    <source>
        <dbReference type="ARBA" id="ARBA00022705"/>
    </source>
</evidence>
<dbReference type="Pfam" id="PF11638">
    <property type="entry name" value="DnaA_N"/>
    <property type="match status" value="1"/>
</dbReference>
<feature type="region of interest" description="Domain III, AAA+ region" evidence="8">
    <location>
        <begin position="139"/>
        <end position="355"/>
    </location>
</feature>
<dbReference type="InterPro" id="IPR027417">
    <property type="entry name" value="P-loop_NTPase"/>
</dbReference>
<evidence type="ECO:0000313" key="16">
    <source>
        <dbReference type="Proteomes" id="UP000664073"/>
    </source>
</evidence>
<evidence type="ECO:0000256" key="8">
    <source>
        <dbReference type="HAMAP-Rule" id="MF_00377"/>
    </source>
</evidence>
<comment type="caution">
    <text evidence="8">Lacks conserved residue(s) required for the propagation of feature annotation.</text>
</comment>
<dbReference type="SUPFAM" id="SSF52540">
    <property type="entry name" value="P-loop containing nucleoside triphosphate hydrolases"/>
    <property type="match status" value="1"/>
</dbReference>
<evidence type="ECO:0000256" key="10">
    <source>
        <dbReference type="RuleBase" id="RU000577"/>
    </source>
</evidence>
<keyword evidence="6 8" id="KW-0446">Lipid-binding</keyword>
<comment type="similarity">
    <text evidence="1 8 11">Belongs to the DnaA family.</text>
</comment>
<dbReference type="Gene3D" id="3.40.50.300">
    <property type="entry name" value="P-loop containing nucleotide triphosphate hydrolases"/>
    <property type="match status" value="1"/>
</dbReference>
<feature type="binding site" evidence="8">
    <location>
        <position position="184"/>
    </location>
    <ligand>
        <name>ATP</name>
        <dbReference type="ChEBI" id="CHEBI:30616"/>
    </ligand>
</feature>
<dbReference type="GO" id="GO:0003688">
    <property type="term" value="F:DNA replication origin binding"/>
    <property type="evidence" value="ECO:0007669"/>
    <property type="project" value="UniProtKB-UniRule"/>
</dbReference>
<dbReference type="InterPro" id="IPR038454">
    <property type="entry name" value="DnaA_N_sf"/>
</dbReference>
<evidence type="ECO:0000259" key="14">
    <source>
        <dbReference type="SMART" id="SM00760"/>
    </source>
</evidence>
<dbReference type="InterPro" id="IPR010921">
    <property type="entry name" value="Trp_repressor/repl_initiator"/>
</dbReference>
<evidence type="ECO:0000313" key="15">
    <source>
        <dbReference type="EMBL" id="MBO1324220.1"/>
    </source>
</evidence>
<evidence type="ECO:0000256" key="6">
    <source>
        <dbReference type="ARBA" id="ARBA00023121"/>
    </source>
</evidence>
<proteinExistence type="inferred from homology"/>
<dbReference type="Pfam" id="PF00308">
    <property type="entry name" value="Bac_DnaA"/>
    <property type="match status" value="1"/>
</dbReference>
<comment type="function">
    <text evidence="8 10">Plays an essential role in the initiation and regulation of chromosomal replication. ATP-DnaA binds to the origin of replication (oriC) to initiate formation of the DNA replication initiation complex once per cell cycle. Binds the DnaA box (a 9 base pair repeat at the origin) and separates the double-stranded (ds)DNA. Forms a right-handed helical filament on oriC DNA; dsDNA binds to the exterior of the filament while single-stranded (ss)DNA is stabiized in the filament's interior. The ATP-DnaA-oriC complex binds and stabilizes one strand of the AT-rich DNA unwinding element (DUE), permitting loading of DNA polymerase. After initiation quickly degrades to an ADP-DnaA complex that is not apt for DNA replication. Binds acidic phospholipids.</text>
</comment>
<dbReference type="NCBIfam" id="TIGR00362">
    <property type="entry name" value="DnaA"/>
    <property type="match status" value="1"/>
</dbReference>
<dbReference type="InterPro" id="IPR001957">
    <property type="entry name" value="Chromosome_initiator_DnaA"/>
</dbReference>
<comment type="domain">
    <text evidence="8">Domain I is involved in oligomerization and binding regulators, domain II is flexibile and of varying length in different bacteria, domain III forms the AAA+ region, while domain IV binds dsDNA.</text>
</comment>
<dbReference type="InterPro" id="IPR024633">
    <property type="entry name" value="DnaA_N_dom"/>
</dbReference>
<dbReference type="EMBL" id="JAFVMH010000001">
    <property type="protein sequence ID" value="MBO1324220.1"/>
    <property type="molecule type" value="Genomic_DNA"/>
</dbReference>
<comment type="caution">
    <text evidence="15">The sequence shown here is derived from an EMBL/GenBank/DDBJ whole genome shotgun (WGS) entry which is preliminary data.</text>
</comment>
<dbReference type="Gene3D" id="1.10.8.60">
    <property type="match status" value="1"/>
</dbReference>
<dbReference type="HAMAP" id="MF_00377">
    <property type="entry name" value="DnaA_bact"/>
    <property type="match status" value="1"/>
</dbReference>
<dbReference type="InterPro" id="IPR013159">
    <property type="entry name" value="DnaA_C"/>
</dbReference>
<dbReference type="GO" id="GO:0005886">
    <property type="term" value="C:plasma membrane"/>
    <property type="evidence" value="ECO:0007669"/>
    <property type="project" value="TreeGrafter"/>
</dbReference>
<dbReference type="SMART" id="SM00760">
    <property type="entry name" value="Bac_DnaA_C"/>
    <property type="match status" value="1"/>
</dbReference>
<dbReference type="InterPro" id="IPR003593">
    <property type="entry name" value="AAA+_ATPase"/>
</dbReference>
<dbReference type="RefSeq" id="WP_207844861.1">
    <property type="nucleotide sequence ID" value="NZ_JAFVMH010000001.1"/>
</dbReference>
<dbReference type="Proteomes" id="UP000664073">
    <property type="component" value="Unassembled WGS sequence"/>
</dbReference>
<dbReference type="SUPFAM" id="SSF48295">
    <property type="entry name" value="TrpR-like"/>
    <property type="match status" value="1"/>
</dbReference>
<keyword evidence="2 8" id="KW-0963">Cytoplasm</keyword>
<evidence type="ECO:0000256" key="5">
    <source>
        <dbReference type="ARBA" id="ARBA00022840"/>
    </source>
</evidence>
<protein>
    <recommendedName>
        <fullName evidence="8 9">Chromosomal replication initiator protein DnaA</fullName>
    </recommendedName>
</protein>
<evidence type="ECO:0000256" key="7">
    <source>
        <dbReference type="ARBA" id="ARBA00023125"/>
    </source>
</evidence>
<keyword evidence="16" id="KW-1185">Reference proteome</keyword>
<evidence type="ECO:0000256" key="12">
    <source>
        <dbReference type="SAM" id="MobiDB-lite"/>
    </source>
</evidence>
<gene>
    <name evidence="8 15" type="primary">dnaA</name>
    <name evidence="15" type="ORF">J2D77_03475</name>
</gene>
<dbReference type="PRINTS" id="PR00051">
    <property type="entry name" value="DNAA"/>
</dbReference>
<evidence type="ECO:0000256" key="4">
    <source>
        <dbReference type="ARBA" id="ARBA00022741"/>
    </source>
</evidence>
<name>A0A939KM68_9PROT</name>
<feature type="region of interest" description="Disordered" evidence="12">
    <location>
        <begin position="101"/>
        <end position="127"/>
    </location>
</feature>